<keyword evidence="3 9" id="KW-0227">DNA damage</keyword>
<dbReference type="InterPro" id="IPR008823">
    <property type="entry name" value="RuvB_wg_C"/>
</dbReference>
<dbReference type="Gene3D" id="1.10.8.60">
    <property type="match status" value="1"/>
</dbReference>
<evidence type="ECO:0000256" key="1">
    <source>
        <dbReference type="ARBA" id="ARBA00022490"/>
    </source>
</evidence>
<comment type="function">
    <text evidence="9">The RuvA-RuvB-RuvC complex processes Holliday junction (HJ) DNA during genetic recombination and DNA repair, while the RuvA-RuvB complex plays an important role in the rescue of blocked DNA replication forks via replication fork reversal (RFR). RuvA specifically binds to HJ cruciform DNA, conferring on it an open structure. The RuvB hexamer acts as an ATP-dependent pump, pulling dsDNA into and through the RuvAB complex. RuvB forms 2 homohexamers on either side of HJ DNA bound by 1 or 2 RuvA tetramers; 4 subunits per hexamer contact DNA at a time. Coordinated motions by a converter formed by DNA-disengaged RuvB subunits stimulates ATP hydrolysis and nucleotide exchange. Immobilization of the converter enables RuvB to convert the ATP-contained energy into a lever motion, pulling 2 nucleotides of DNA out of the RuvA tetramer per ATP hydrolyzed, thus driving DNA branch migration. The RuvB motors rotate together with the DNA substrate, which together with the progressing nucleotide cycle form the mechanistic basis for DNA recombination by continuous HJ branch migration. Branch migration allows RuvC to scan DNA until it finds its consensus sequence, where it cleaves and resolves cruciform DNA.</text>
</comment>
<dbReference type="Proteomes" id="UP000777265">
    <property type="component" value="Unassembled WGS sequence"/>
</dbReference>
<feature type="binding site" evidence="9">
    <location>
        <position position="72"/>
    </location>
    <ligand>
        <name>ATP</name>
        <dbReference type="ChEBI" id="CHEBI:30616"/>
    </ligand>
</feature>
<feature type="binding site" evidence="9">
    <location>
        <position position="176"/>
    </location>
    <ligand>
        <name>ATP</name>
        <dbReference type="ChEBI" id="CHEBI:30616"/>
    </ligand>
</feature>
<dbReference type="GO" id="GO:0016787">
    <property type="term" value="F:hydrolase activity"/>
    <property type="evidence" value="ECO:0007669"/>
    <property type="project" value="UniProtKB-KW"/>
</dbReference>
<dbReference type="Gene3D" id="3.40.50.300">
    <property type="entry name" value="P-loop containing nucleotide triphosphate hydrolases"/>
    <property type="match status" value="1"/>
</dbReference>
<dbReference type="Pfam" id="PF17864">
    <property type="entry name" value="AAA_lid_4"/>
    <property type="match status" value="1"/>
</dbReference>
<dbReference type="HAMAP" id="MF_00016">
    <property type="entry name" value="DNA_HJ_migration_RuvB"/>
    <property type="match status" value="1"/>
</dbReference>
<dbReference type="GO" id="GO:0005737">
    <property type="term" value="C:cytoplasm"/>
    <property type="evidence" value="ECO:0007669"/>
    <property type="project" value="UniProtKB-SubCell"/>
</dbReference>
<evidence type="ECO:0000256" key="7">
    <source>
        <dbReference type="ARBA" id="ARBA00023172"/>
    </source>
</evidence>
<evidence type="ECO:0000256" key="9">
    <source>
        <dbReference type="HAMAP-Rule" id="MF_00016"/>
    </source>
</evidence>
<feature type="binding site" evidence="9">
    <location>
        <position position="70"/>
    </location>
    <ligand>
        <name>ATP</name>
        <dbReference type="ChEBI" id="CHEBI:30616"/>
    </ligand>
</feature>
<sequence>MRKEILSPQKTEYDAEAEVPHERDVRPRRLSEYIGQEKVKNGLKIFIEAAKTRGESLDHILLYGPPGVGKTTLAYVIAHELNVNIKITSGPILEKIGDLAAILTNLEEREVLFIDEIHRLNRSVEEMLYPALEEYKLDILIGQGPGAKILRIDIPRFTLIGATTRAGLLTSPLRNRFGVTTRLDYYNDQEVVSIIERSAKIMGLEIEADAAMEIARRTRGTPRIANRLLRRIRDYAQVKLQKIVDVPCVVEAFNILDVDENGFDSMDRRLLDTIIDKFGGGPVGIESLATSLSEDKETLEDVYEPYLIQKGYLHRTTRGRMATPLAYEYLKKNQKLGEDTLI</sequence>
<dbReference type="InterPro" id="IPR036390">
    <property type="entry name" value="WH_DNA-bd_sf"/>
</dbReference>
<feature type="region of interest" description="Head domain (RuvB-H)" evidence="9">
    <location>
        <begin position="260"/>
        <end position="342"/>
    </location>
</feature>
<evidence type="ECO:0000256" key="3">
    <source>
        <dbReference type="ARBA" id="ARBA00022763"/>
    </source>
</evidence>
<comment type="similarity">
    <text evidence="9">Belongs to the RuvB family.</text>
</comment>
<keyword evidence="6 9" id="KW-0238">DNA-binding</keyword>
<evidence type="ECO:0000313" key="12">
    <source>
        <dbReference type="Proteomes" id="UP000777265"/>
    </source>
</evidence>
<comment type="caution">
    <text evidence="9">Lacks conserved residue(s) required for the propagation of feature annotation.</text>
</comment>
<dbReference type="EMBL" id="JAAYEE010000032">
    <property type="protein sequence ID" value="NLW34220.1"/>
    <property type="molecule type" value="Genomic_DNA"/>
</dbReference>
<dbReference type="GO" id="GO:0009378">
    <property type="term" value="F:four-way junction helicase activity"/>
    <property type="evidence" value="ECO:0007669"/>
    <property type="project" value="InterPro"/>
</dbReference>
<evidence type="ECO:0000256" key="2">
    <source>
        <dbReference type="ARBA" id="ARBA00022741"/>
    </source>
</evidence>
<feature type="region of interest" description="Small ATPAse domain (RuvB-S)" evidence="9">
    <location>
        <begin position="187"/>
        <end position="257"/>
    </location>
</feature>
<feature type="binding site" evidence="9">
    <location>
        <position position="71"/>
    </location>
    <ligand>
        <name>Mg(2+)</name>
        <dbReference type="ChEBI" id="CHEBI:18420"/>
    </ligand>
</feature>
<reference evidence="11" key="2">
    <citation type="submission" date="2020-01" db="EMBL/GenBank/DDBJ databases">
        <authorList>
            <person name="Campanaro S."/>
        </authorList>
    </citation>
    <scope>NUCLEOTIDE SEQUENCE</scope>
    <source>
        <strain evidence="11">AS06rmzACSIP_7</strain>
    </source>
</reference>
<dbReference type="PANTHER" id="PTHR42848">
    <property type="match status" value="1"/>
</dbReference>
<evidence type="ECO:0000259" key="10">
    <source>
        <dbReference type="SMART" id="SM00382"/>
    </source>
</evidence>
<dbReference type="PANTHER" id="PTHR42848:SF1">
    <property type="entry name" value="HOLLIDAY JUNCTION BRANCH MIGRATION COMPLEX SUBUNIT RUVB"/>
    <property type="match status" value="1"/>
</dbReference>
<dbReference type="GO" id="GO:0000400">
    <property type="term" value="F:four-way junction DNA binding"/>
    <property type="evidence" value="ECO:0007669"/>
    <property type="project" value="UniProtKB-UniRule"/>
</dbReference>
<comment type="subcellular location">
    <subcellularLocation>
        <location evidence="9">Cytoplasm</location>
    </subcellularLocation>
</comment>
<accession>A0A971RZF8</accession>
<dbReference type="NCBIfam" id="NF000868">
    <property type="entry name" value="PRK00080.1"/>
    <property type="match status" value="1"/>
</dbReference>
<dbReference type="GO" id="GO:0006281">
    <property type="term" value="P:DNA repair"/>
    <property type="evidence" value="ECO:0007669"/>
    <property type="project" value="UniProtKB-UniRule"/>
</dbReference>
<dbReference type="CDD" id="cd00009">
    <property type="entry name" value="AAA"/>
    <property type="match status" value="1"/>
</dbReference>
<organism evidence="11 12">
    <name type="scientific">Syntrophorhabdus aromaticivorans</name>
    <dbReference type="NCBI Taxonomy" id="328301"/>
    <lineage>
        <taxon>Bacteria</taxon>
        <taxon>Pseudomonadati</taxon>
        <taxon>Thermodesulfobacteriota</taxon>
        <taxon>Syntrophorhabdia</taxon>
        <taxon>Syntrophorhabdales</taxon>
        <taxon>Syntrophorhabdaceae</taxon>
        <taxon>Syntrophorhabdus</taxon>
    </lineage>
</organism>
<evidence type="ECO:0000256" key="8">
    <source>
        <dbReference type="ARBA" id="ARBA00023204"/>
    </source>
</evidence>
<keyword evidence="4 9" id="KW-0378">Hydrolase</keyword>
<feature type="binding site" evidence="9">
    <location>
        <position position="315"/>
    </location>
    <ligand>
        <name>DNA</name>
        <dbReference type="ChEBI" id="CHEBI:16991"/>
    </ligand>
</feature>
<comment type="domain">
    <text evidence="9">Has 3 domains, the large (RuvB-L) and small ATPase (RuvB-S) domains and the C-terminal head (RuvB-H) domain. The head domain binds DNA, while the ATPase domains jointly bind ATP, ADP or are empty depending on the state of the subunit in the translocation cycle. During a single DNA translocation step the structure of each domain remains the same, but their relative positions change.</text>
</comment>
<gene>
    <name evidence="9 11" type="primary">ruvB</name>
    <name evidence="11" type="ORF">GXY80_01890</name>
</gene>
<feature type="binding site" evidence="9">
    <location>
        <position position="71"/>
    </location>
    <ligand>
        <name>ATP</name>
        <dbReference type="ChEBI" id="CHEBI:30616"/>
    </ligand>
</feature>
<feature type="binding site" evidence="9">
    <location>
        <position position="320"/>
    </location>
    <ligand>
        <name>DNA</name>
        <dbReference type="ChEBI" id="CHEBI:16991"/>
    </ligand>
</feature>
<proteinExistence type="inferred from homology"/>
<dbReference type="InterPro" id="IPR041445">
    <property type="entry name" value="AAA_lid_4"/>
</dbReference>
<feature type="domain" description="AAA+ ATPase" evidence="10">
    <location>
        <begin position="56"/>
        <end position="183"/>
    </location>
</feature>
<dbReference type="InterPro" id="IPR036388">
    <property type="entry name" value="WH-like_DNA-bd_sf"/>
</dbReference>
<keyword evidence="1 9" id="KW-0963">Cytoplasm</keyword>
<feature type="binding site" evidence="9">
    <location>
        <position position="67"/>
    </location>
    <ligand>
        <name>ATP</name>
        <dbReference type="ChEBI" id="CHEBI:30616"/>
    </ligand>
</feature>
<dbReference type="GO" id="GO:0005524">
    <property type="term" value="F:ATP binding"/>
    <property type="evidence" value="ECO:0007669"/>
    <property type="project" value="UniProtKB-UniRule"/>
</dbReference>
<feature type="binding site" evidence="9">
    <location>
        <position position="223"/>
    </location>
    <ligand>
        <name>ATP</name>
        <dbReference type="ChEBI" id="CHEBI:30616"/>
    </ligand>
</feature>
<evidence type="ECO:0000256" key="6">
    <source>
        <dbReference type="ARBA" id="ARBA00023125"/>
    </source>
</evidence>
<dbReference type="Pfam" id="PF05491">
    <property type="entry name" value="WHD_RuvB"/>
    <property type="match status" value="1"/>
</dbReference>
<dbReference type="NCBIfam" id="TIGR00635">
    <property type="entry name" value="ruvB"/>
    <property type="match status" value="1"/>
</dbReference>
<comment type="subunit">
    <text evidence="9">Homohexamer. Forms an RuvA(8)-RuvB(12)-Holliday junction (HJ) complex. HJ DNA is sandwiched between 2 RuvA tetramers; dsDNA enters through RuvA and exits via RuvB. An RuvB hexamer assembles on each DNA strand where it exits the tetramer. Each RuvB hexamer is contacted by two RuvA subunits (via domain III) on 2 adjacent RuvB subunits; this complex drives branch migration. In the full resolvosome a probable DNA-RuvA(4)-RuvB(12)-RuvC(2) complex forms which resolves the HJ.</text>
</comment>
<evidence type="ECO:0000256" key="5">
    <source>
        <dbReference type="ARBA" id="ARBA00022840"/>
    </source>
</evidence>
<keyword evidence="7 9" id="KW-0233">DNA recombination</keyword>
<feature type="binding site" evidence="9">
    <location>
        <position position="26"/>
    </location>
    <ligand>
        <name>ATP</name>
        <dbReference type="ChEBI" id="CHEBI:30616"/>
    </ligand>
</feature>
<dbReference type="SUPFAM" id="SSF46785">
    <property type="entry name" value="Winged helix' DNA-binding domain"/>
    <property type="match status" value="1"/>
</dbReference>
<dbReference type="GO" id="GO:0048476">
    <property type="term" value="C:Holliday junction resolvase complex"/>
    <property type="evidence" value="ECO:0007669"/>
    <property type="project" value="UniProtKB-UniRule"/>
</dbReference>
<reference evidence="11" key="1">
    <citation type="journal article" date="2020" name="Biotechnol. Biofuels">
        <title>New insights from the biogas microbiome by comprehensive genome-resolved metagenomics of nearly 1600 species originating from multiple anaerobic digesters.</title>
        <authorList>
            <person name="Campanaro S."/>
            <person name="Treu L."/>
            <person name="Rodriguez-R L.M."/>
            <person name="Kovalovszki A."/>
            <person name="Ziels R.M."/>
            <person name="Maus I."/>
            <person name="Zhu X."/>
            <person name="Kougias P.G."/>
            <person name="Basile A."/>
            <person name="Luo G."/>
            <person name="Schluter A."/>
            <person name="Konstantinidis K.T."/>
            <person name="Angelidaki I."/>
        </authorList>
    </citation>
    <scope>NUCLEOTIDE SEQUENCE</scope>
    <source>
        <strain evidence="11">AS06rmzACSIP_7</strain>
    </source>
</reference>
<keyword evidence="11" id="KW-0347">Helicase</keyword>
<evidence type="ECO:0000256" key="4">
    <source>
        <dbReference type="ARBA" id="ARBA00022801"/>
    </source>
</evidence>
<dbReference type="SUPFAM" id="SSF52540">
    <property type="entry name" value="P-loop containing nucleoside triphosphate hydrolases"/>
    <property type="match status" value="1"/>
</dbReference>
<keyword evidence="5 9" id="KW-0067">ATP-binding</keyword>
<evidence type="ECO:0000313" key="11">
    <source>
        <dbReference type="EMBL" id="NLW34220.1"/>
    </source>
</evidence>
<dbReference type="GO" id="GO:0006310">
    <property type="term" value="P:DNA recombination"/>
    <property type="evidence" value="ECO:0007669"/>
    <property type="project" value="UniProtKB-UniRule"/>
</dbReference>
<dbReference type="InterPro" id="IPR008824">
    <property type="entry name" value="RuvB-like_N"/>
</dbReference>
<comment type="catalytic activity">
    <reaction evidence="9">
        <text>ATP + H2O = ADP + phosphate + H(+)</text>
        <dbReference type="Rhea" id="RHEA:13065"/>
        <dbReference type="ChEBI" id="CHEBI:15377"/>
        <dbReference type="ChEBI" id="CHEBI:15378"/>
        <dbReference type="ChEBI" id="CHEBI:30616"/>
        <dbReference type="ChEBI" id="CHEBI:43474"/>
        <dbReference type="ChEBI" id="CHEBI:456216"/>
    </reaction>
</comment>
<dbReference type="EC" id="3.6.4.-" evidence="9"/>
<dbReference type="InterPro" id="IPR004605">
    <property type="entry name" value="DNA_helicase_Holl-junc_RuvB"/>
</dbReference>
<feature type="binding site" evidence="9">
    <location>
        <position position="186"/>
    </location>
    <ligand>
        <name>ATP</name>
        <dbReference type="ChEBI" id="CHEBI:30616"/>
    </ligand>
</feature>
<keyword evidence="2 9" id="KW-0547">Nucleotide-binding</keyword>
<dbReference type="AlphaFoldDB" id="A0A971RZF8"/>
<dbReference type="InterPro" id="IPR027417">
    <property type="entry name" value="P-loop_NTPase"/>
</dbReference>
<comment type="caution">
    <text evidence="11">The sequence shown here is derived from an EMBL/GenBank/DDBJ whole genome shotgun (WGS) entry which is preliminary data.</text>
</comment>
<name>A0A971RZF8_9BACT</name>
<dbReference type="InterPro" id="IPR003593">
    <property type="entry name" value="AAA+_ATPase"/>
</dbReference>
<dbReference type="Pfam" id="PF05496">
    <property type="entry name" value="RuvB_N"/>
    <property type="match status" value="1"/>
</dbReference>
<dbReference type="SMART" id="SM00382">
    <property type="entry name" value="AAA"/>
    <property type="match status" value="1"/>
</dbReference>
<keyword evidence="8 9" id="KW-0234">DNA repair</keyword>
<protein>
    <recommendedName>
        <fullName evidence="9">Holliday junction branch migration complex subunit RuvB</fullName>
        <ecNumber evidence="9">3.6.4.-</ecNumber>
    </recommendedName>
</protein>
<dbReference type="Gene3D" id="1.10.10.10">
    <property type="entry name" value="Winged helix-like DNA-binding domain superfamily/Winged helix DNA-binding domain"/>
    <property type="match status" value="1"/>
</dbReference>